<sequence>MDYHLVFVYGTLRKNEVNSHFLHHAECVDENCTFEGQLYDTGHGYPALFQEKGDIPVNGEIYKVTTEQLKQLDRLEGYEEGGQNNLYERLIGKVSTQQGEKDCIVYVMHKKVKQYKRILENDWVKYRS</sequence>
<dbReference type="Gene3D" id="3.10.490.10">
    <property type="entry name" value="Gamma-glutamyl cyclotransferase-like"/>
    <property type="match status" value="1"/>
</dbReference>
<evidence type="ECO:0000256" key="1">
    <source>
        <dbReference type="ARBA" id="ARBA00008861"/>
    </source>
</evidence>
<dbReference type="InterPro" id="IPR036568">
    <property type="entry name" value="GGCT-like_sf"/>
</dbReference>
<dbReference type="InterPro" id="IPR013024">
    <property type="entry name" value="GGCT-like"/>
</dbReference>
<comment type="caution">
    <text evidence="4">The sequence shown here is derived from an EMBL/GenBank/DDBJ whole genome shotgun (WGS) entry which is preliminary data.</text>
</comment>
<keyword evidence="5" id="KW-1185">Reference proteome</keyword>
<proteinExistence type="inferred from homology"/>
<evidence type="ECO:0000313" key="4">
    <source>
        <dbReference type="EMBL" id="MDR7071404.1"/>
    </source>
</evidence>
<dbReference type="PANTHER" id="PTHR12510:SF4">
    <property type="entry name" value="GAMMA-GLUTAMYLAMINECYCLOTRANSFERASE"/>
    <property type="match status" value="1"/>
</dbReference>
<name>A0ABU1TW09_9BACL</name>
<evidence type="ECO:0000256" key="2">
    <source>
        <dbReference type="RuleBase" id="RU367036"/>
    </source>
</evidence>
<dbReference type="CDD" id="cd06661">
    <property type="entry name" value="GGCT_like"/>
    <property type="match status" value="1"/>
</dbReference>
<reference evidence="4 5" key="1">
    <citation type="submission" date="2023-07" db="EMBL/GenBank/DDBJ databases">
        <title>Sorghum-associated microbial communities from plants grown in Nebraska, USA.</title>
        <authorList>
            <person name="Schachtman D."/>
        </authorList>
    </citation>
    <scope>NUCLEOTIDE SEQUENCE [LARGE SCALE GENOMIC DNA]</scope>
    <source>
        <strain evidence="4 5">BE211</strain>
    </source>
</reference>
<dbReference type="Proteomes" id="UP001258181">
    <property type="component" value="Unassembled WGS sequence"/>
</dbReference>
<dbReference type="SUPFAM" id="SSF110857">
    <property type="entry name" value="Gamma-glutamyl cyclotransferase-like"/>
    <property type="match status" value="1"/>
</dbReference>
<gene>
    <name evidence="4" type="ORF">J2X07_000379</name>
</gene>
<accession>A0ABU1TW09</accession>
<dbReference type="EMBL" id="JAVDWA010000001">
    <property type="protein sequence ID" value="MDR7071404.1"/>
    <property type="molecule type" value="Genomic_DNA"/>
</dbReference>
<dbReference type="RefSeq" id="WP_310255974.1">
    <property type="nucleotide sequence ID" value="NZ_JAVDWA010000001.1"/>
</dbReference>
<dbReference type="InterPro" id="IPR009288">
    <property type="entry name" value="AIG2-like_dom"/>
</dbReference>
<feature type="domain" description="Gamma-glutamylcyclotransferase AIG2-like" evidence="3">
    <location>
        <begin position="6"/>
        <end position="124"/>
    </location>
</feature>
<evidence type="ECO:0000313" key="5">
    <source>
        <dbReference type="Proteomes" id="UP001258181"/>
    </source>
</evidence>
<comment type="similarity">
    <text evidence="1 2">Belongs to the gamma-glutamylcyclotransferase family.</text>
</comment>
<dbReference type="PANTHER" id="PTHR12510">
    <property type="entry name" value="TROPONIN C-AKIN-1 PROTEIN"/>
    <property type="match status" value="1"/>
</dbReference>
<evidence type="ECO:0000259" key="3">
    <source>
        <dbReference type="Pfam" id="PF06094"/>
    </source>
</evidence>
<organism evidence="4 5">
    <name type="scientific">Fictibacillus barbaricus</name>
    <dbReference type="NCBI Taxonomy" id="182136"/>
    <lineage>
        <taxon>Bacteria</taxon>
        <taxon>Bacillati</taxon>
        <taxon>Bacillota</taxon>
        <taxon>Bacilli</taxon>
        <taxon>Bacillales</taxon>
        <taxon>Fictibacillaceae</taxon>
        <taxon>Fictibacillus</taxon>
    </lineage>
</organism>
<protein>
    <recommendedName>
        <fullName evidence="2">Gamma-glutamylcyclotransferase family protein</fullName>
    </recommendedName>
</protein>
<dbReference type="InterPro" id="IPR039126">
    <property type="entry name" value="GGACT"/>
</dbReference>
<dbReference type="Pfam" id="PF06094">
    <property type="entry name" value="GGACT"/>
    <property type="match status" value="1"/>
</dbReference>